<organism evidence="1 2">
    <name type="scientific">Magallana gigas</name>
    <name type="common">Pacific oyster</name>
    <name type="synonym">Crassostrea gigas</name>
    <dbReference type="NCBI Taxonomy" id="29159"/>
    <lineage>
        <taxon>Eukaryota</taxon>
        <taxon>Metazoa</taxon>
        <taxon>Spiralia</taxon>
        <taxon>Lophotrochozoa</taxon>
        <taxon>Mollusca</taxon>
        <taxon>Bivalvia</taxon>
        <taxon>Autobranchia</taxon>
        <taxon>Pteriomorphia</taxon>
        <taxon>Ostreida</taxon>
        <taxon>Ostreoidea</taxon>
        <taxon>Ostreidae</taxon>
        <taxon>Magallana</taxon>
    </lineage>
</organism>
<accession>A0A8W8P7N3</accession>
<evidence type="ECO:0000313" key="2">
    <source>
        <dbReference type="Proteomes" id="UP000005408"/>
    </source>
</evidence>
<keyword evidence="2" id="KW-1185">Reference proteome</keyword>
<sequence length="204" mass="21529">MSRSGMIGMSSHNMPPIVNPILDATSALSSHIPTNMNQGKEEFLVREWHGCPGGMVVEPDGLEGAQGRDTVAWEGFKSDWNDQLCGLSSPFSPPGCAGEVEVSLPQGCNGGGTARDIDSAGDRHARNVGTVQGDPMLMARLEALEFQLAQVTQLLIGLSGSVVGSCSQGRSPREDNNSIRSTPVRGMLFPILVTLGSQQQLLGV</sequence>
<protein>
    <submittedName>
        <fullName evidence="1">Uncharacterized protein</fullName>
    </submittedName>
</protein>
<dbReference type="Proteomes" id="UP000005408">
    <property type="component" value="Unassembled WGS sequence"/>
</dbReference>
<name>A0A8W8P7N3_MAGGI</name>
<proteinExistence type="predicted"/>
<dbReference type="AlphaFoldDB" id="A0A8W8P7N3"/>
<dbReference type="EnsemblMetazoa" id="G9943.1">
    <property type="protein sequence ID" value="G9943.1:cds"/>
    <property type="gene ID" value="G9943"/>
</dbReference>
<evidence type="ECO:0000313" key="1">
    <source>
        <dbReference type="EnsemblMetazoa" id="G9943.1:cds"/>
    </source>
</evidence>
<reference evidence="1" key="1">
    <citation type="submission" date="2022-08" db="UniProtKB">
        <authorList>
            <consortium name="EnsemblMetazoa"/>
        </authorList>
    </citation>
    <scope>IDENTIFICATION</scope>
    <source>
        <strain evidence="1">05x7-T-G4-1.051#20</strain>
    </source>
</reference>